<evidence type="ECO:0000256" key="2">
    <source>
        <dbReference type="ARBA" id="ARBA00022729"/>
    </source>
</evidence>
<dbReference type="Gene3D" id="3.80.10.10">
    <property type="entry name" value="Ribonuclease Inhibitor"/>
    <property type="match status" value="1"/>
</dbReference>
<dbReference type="Pfam" id="PF13855">
    <property type="entry name" value="LRR_8"/>
    <property type="match status" value="1"/>
</dbReference>
<keyword evidence="4" id="KW-0472">Membrane</keyword>
<keyword evidence="2" id="KW-0732">Signal</keyword>
<dbReference type="STRING" id="75913.A0A0K0FKT7"/>
<evidence type="ECO:0000313" key="6">
    <source>
        <dbReference type="WBParaSite" id="SVE_0965100.1"/>
    </source>
</evidence>
<reference evidence="6" key="2">
    <citation type="submission" date="2015-08" db="UniProtKB">
        <authorList>
            <consortium name="WormBaseParasite"/>
        </authorList>
    </citation>
    <scope>IDENTIFICATION</scope>
</reference>
<keyword evidence="1" id="KW-0433">Leucine-rich repeat</keyword>
<dbReference type="Pfam" id="PF00560">
    <property type="entry name" value="LRR_1"/>
    <property type="match status" value="1"/>
</dbReference>
<dbReference type="InterPro" id="IPR003591">
    <property type="entry name" value="Leu-rich_rpt_typical-subtyp"/>
</dbReference>
<keyword evidence="4" id="KW-0812">Transmembrane</keyword>
<dbReference type="PANTHER" id="PTHR24364:SF18">
    <property type="entry name" value="LP06937P"/>
    <property type="match status" value="1"/>
</dbReference>
<accession>A0A0K0FKT7</accession>
<dbReference type="PROSITE" id="PS51450">
    <property type="entry name" value="LRR"/>
    <property type="match status" value="1"/>
</dbReference>
<proteinExistence type="predicted"/>
<dbReference type="Proteomes" id="UP000035680">
    <property type="component" value="Unassembled WGS sequence"/>
</dbReference>
<sequence length="358" mass="41247">MDKHLLLIIFYGILNIFTYIIEGSKPRVYEQDPNSLYICKGQLGDYAACQCKEDESSISCINAQFVHTNLFHQVNLYKSKISKVTFHGNNFQQLPNNSLFGDTIHYQLTHLNISANYIMELGTGALKGMPNLKVLDLSNNEIVLKQSDLDFFTFTPKLEELYLRKAFIFRYNHTGQFSIMMEMFRKANLMNLKYIDLSYNFLSSIPYNLPCPFPSIKMINLRQNLLETVNMNTTCLKNIETLDLSRNSFVGLDKNFTNFADHLPEKSIILRCNFHCDCHSSEYIKWIRSTDIIREKNLLICYKASPQTLTGARIVEVPLHQLDCSIPLNTTNAGTKNSSKFIYYILSILTIIISFVLL</sequence>
<reference evidence="5" key="1">
    <citation type="submission" date="2014-07" db="EMBL/GenBank/DDBJ databases">
        <authorList>
            <person name="Martin A.A"/>
            <person name="De Silva N."/>
        </authorList>
    </citation>
    <scope>NUCLEOTIDE SEQUENCE</scope>
</reference>
<dbReference type="WBParaSite" id="SVE_0965100.1">
    <property type="protein sequence ID" value="SVE_0965100.1"/>
    <property type="gene ID" value="SVE_0965100"/>
</dbReference>
<dbReference type="AlphaFoldDB" id="A0A0K0FKT7"/>
<keyword evidence="4" id="KW-1133">Transmembrane helix</keyword>
<feature type="transmembrane region" description="Helical" evidence="4">
    <location>
        <begin position="5"/>
        <end position="21"/>
    </location>
</feature>
<dbReference type="PANTHER" id="PTHR24364">
    <property type="entry name" value="LP06937P"/>
    <property type="match status" value="1"/>
</dbReference>
<dbReference type="InterPro" id="IPR052286">
    <property type="entry name" value="Wnt_signaling_inhibitor"/>
</dbReference>
<keyword evidence="3" id="KW-0677">Repeat</keyword>
<dbReference type="InterPro" id="IPR032675">
    <property type="entry name" value="LRR_dom_sf"/>
</dbReference>
<evidence type="ECO:0000256" key="4">
    <source>
        <dbReference type="SAM" id="Phobius"/>
    </source>
</evidence>
<evidence type="ECO:0000256" key="3">
    <source>
        <dbReference type="ARBA" id="ARBA00022737"/>
    </source>
</evidence>
<dbReference type="SMART" id="SM00369">
    <property type="entry name" value="LRR_TYP"/>
    <property type="match status" value="4"/>
</dbReference>
<name>A0A0K0FKT7_STRVS</name>
<keyword evidence="5" id="KW-1185">Reference proteome</keyword>
<dbReference type="InterPro" id="IPR001611">
    <property type="entry name" value="Leu-rich_rpt"/>
</dbReference>
<feature type="transmembrane region" description="Helical" evidence="4">
    <location>
        <begin position="341"/>
        <end position="357"/>
    </location>
</feature>
<protein>
    <submittedName>
        <fullName evidence="6">LRRCT domain-containing protein</fullName>
    </submittedName>
</protein>
<organism evidence="5 6">
    <name type="scientific">Strongyloides venezuelensis</name>
    <name type="common">Threadworm</name>
    <dbReference type="NCBI Taxonomy" id="75913"/>
    <lineage>
        <taxon>Eukaryota</taxon>
        <taxon>Metazoa</taxon>
        <taxon>Ecdysozoa</taxon>
        <taxon>Nematoda</taxon>
        <taxon>Chromadorea</taxon>
        <taxon>Rhabditida</taxon>
        <taxon>Tylenchina</taxon>
        <taxon>Panagrolaimomorpha</taxon>
        <taxon>Strongyloidoidea</taxon>
        <taxon>Strongyloididae</taxon>
        <taxon>Strongyloides</taxon>
    </lineage>
</organism>
<dbReference type="GO" id="GO:0016020">
    <property type="term" value="C:membrane"/>
    <property type="evidence" value="ECO:0007669"/>
    <property type="project" value="TreeGrafter"/>
</dbReference>
<evidence type="ECO:0000313" key="5">
    <source>
        <dbReference type="Proteomes" id="UP000035680"/>
    </source>
</evidence>
<dbReference type="SUPFAM" id="SSF52058">
    <property type="entry name" value="L domain-like"/>
    <property type="match status" value="1"/>
</dbReference>
<evidence type="ECO:0000256" key="1">
    <source>
        <dbReference type="ARBA" id="ARBA00022614"/>
    </source>
</evidence>